<dbReference type="PANTHER" id="PTHR30085:SF6">
    <property type="entry name" value="ABC TRANSPORTER GLUTAMINE-BINDING PROTEIN GLNH"/>
    <property type="match status" value="1"/>
</dbReference>
<feature type="region of interest" description="Disordered" evidence="5">
    <location>
        <begin position="28"/>
        <end position="67"/>
    </location>
</feature>
<comment type="similarity">
    <text evidence="1 4">Belongs to the bacterial solute-binding protein 3 family.</text>
</comment>
<name>A0A542ER57_9ACTN</name>
<comment type="caution">
    <text evidence="8">The sequence shown here is derived from an EMBL/GenBank/DDBJ whole genome shotgun (WGS) entry which is preliminary data.</text>
</comment>
<evidence type="ECO:0000256" key="3">
    <source>
        <dbReference type="ARBA" id="ARBA00022729"/>
    </source>
</evidence>
<feature type="chain" id="PRO_5022038896" evidence="6">
    <location>
        <begin position="25"/>
        <end position="333"/>
    </location>
</feature>
<dbReference type="AlphaFoldDB" id="A0A542ER57"/>
<organism evidence="8 9">
    <name type="scientific">Kribbella jejuensis</name>
    <dbReference type="NCBI Taxonomy" id="236068"/>
    <lineage>
        <taxon>Bacteria</taxon>
        <taxon>Bacillati</taxon>
        <taxon>Actinomycetota</taxon>
        <taxon>Actinomycetes</taxon>
        <taxon>Propionibacteriales</taxon>
        <taxon>Kribbellaceae</taxon>
        <taxon>Kribbella</taxon>
    </lineage>
</organism>
<evidence type="ECO:0000256" key="6">
    <source>
        <dbReference type="SAM" id="SignalP"/>
    </source>
</evidence>
<feature type="signal peptide" evidence="6">
    <location>
        <begin position="1"/>
        <end position="24"/>
    </location>
</feature>
<evidence type="ECO:0000256" key="4">
    <source>
        <dbReference type="RuleBase" id="RU003744"/>
    </source>
</evidence>
<sequence>MKKLIPLAAATALLLTACSSGNYAATQLPPEPSAGPTTSAAPKVPRACPDGEDPLASYAPDNRTPAPGGVMPAGSFMAEIKQRGRLIAGVSADSFNLGYRDPITGKIQGFDIDMIQAVAKAIFPDADTNPNRVEMRVISSPARIPSLRATKNPVDIVARNMTINCDRWNDIAFSAEYYRSGQKTLVQSDSTAKSTADLSGQTICAPAGSTSLDNLKKKNPRVNAVTADTDTGCLVMFQQGKAQGISGDDTVLAGDVAQDPYAKVLPERFSDEPYGLGISLQHPDFVKFVNVVLQQMKDSGDWTKSYNRWFSAALGKAPVPPVAVYGRVPAPGQ</sequence>
<dbReference type="RefSeq" id="WP_141854572.1">
    <property type="nucleotide sequence ID" value="NZ_BAAAKA010000003.1"/>
</dbReference>
<dbReference type="Gene3D" id="3.40.190.10">
    <property type="entry name" value="Periplasmic binding protein-like II"/>
    <property type="match status" value="2"/>
</dbReference>
<keyword evidence="3 6" id="KW-0732">Signal</keyword>
<evidence type="ECO:0000256" key="5">
    <source>
        <dbReference type="SAM" id="MobiDB-lite"/>
    </source>
</evidence>
<dbReference type="CDD" id="cd13690">
    <property type="entry name" value="PBP2_GluB"/>
    <property type="match status" value="1"/>
</dbReference>
<feature type="domain" description="Solute-binding protein family 3/N-terminal" evidence="7">
    <location>
        <begin position="85"/>
        <end position="313"/>
    </location>
</feature>
<evidence type="ECO:0000256" key="2">
    <source>
        <dbReference type="ARBA" id="ARBA00022448"/>
    </source>
</evidence>
<evidence type="ECO:0000256" key="1">
    <source>
        <dbReference type="ARBA" id="ARBA00010333"/>
    </source>
</evidence>
<gene>
    <name evidence="8" type="ORF">FB475_1962</name>
</gene>
<dbReference type="EMBL" id="VFMM01000001">
    <property type="protein sequence ID" value="TQJ17833.1"/>
    <property type="molecule type" value="Genomic_DNA"/>
</dbReference>
<dbReference type="InterPro" id="IPR051455">
    <property type="entry name" value="Bact_solute-bind_prot3"/>
</dbReference>
<dbReference type="OrthoDB" id="9807888at2"/>
<dbReference type="SMART" id="SM00062">
    <property type="entry name" value="PBPb"/>
    <property type="match status" value="1"/>
</dbReference>
<evidence type="ECO:0000313" key="8">
    <source>
        <dbReference type="EMBL" id="TQJ17833.1"/>
    </source>
</evidence>
<dbReference type="Pfam" id="PF00497">
    <property type="entry name" value="SBP_bac_3"/>
    <property type="match status" value="1"/>
</dbReference>
<dbReference type="GO" id="GO:0006865">
    <property type="term" value="P:amino acid transport"/>
    <property type="evidence" value="ECO:0007669"/>
    <property type="project" value="TreeGrafter"/>
</dbReference>
<dbReference type="InterPro" id="IPR018313">
    <property type="entry name" value="SBP_3_CS"/>
</dbReference>
<protein>
    <submittedName>
        <fullName evidence="8">Amino acid ABC transporter substrate-binding protein (PAAT family)</fullName>
    </submittedName>
</protein>
<reference evidence="8 9" key="1">
    <citation type="submission" date="2019-06" db="EMBL/GenBank/DDBJ databases">
        <title>Sequencing the genomes of 1000 actinobacteria strains.</title>
        <authorList>
            <person name="Klenk H.-P."/>
        </authorList>
    </citation>
    <scope>NUCLEOTIDE SEQUENCE [LARGE SCALE GENOMIC DNA]</scope>
    <source>
        <strain evidence="8 9">DSM 17305</strain>
    </source>
</reference>
<dbReference type="PROSITE" id="PS51257">
    <property type="entry name" value="PROKAR_LIPOPROTEIN"/>
    <property type="match status" value="1"/>
</dbReference>
<dbReference type="Proteomes" id="UP000316298">
    <property type="component" value="Unassembled WGS sequence"/>
</dbReference>
<keyword evidence="9" id="KW-1185">Reference proteome</keyword>
<dbReference type="PROSITE" id="PS01039">
    <property type="entry name" value="SBP_BACTERIAL_3"/>
    <property type="match status" value="1"/>
</dbReference>
<dbReference type="GO" id="GO:0005576">
    <property type="term" value="C:extracellular region"/>
    <property type="evidence" value="ECO:0007669"/>
    <property type="project" value="TreeGrafter"/>
</dbReference>
<evidence type="ECO:0000259" key="7">
    <source>
        <dbReference type="SMART" id="SM00062"/>
    </source>
</evidence>
<evidence type="ECO:0000313" key="9">
    <source>
        <dbReference type="Proteomes" id="UP000316298"/>
    </source>
</evidence>
<dbReference type="SUPFAM" id="SSF53850">
    <property type="entry name" value="Periplasmic binding protein-like II"/>
    <property type="match status" value="1"/>
</dbReference>
<proteinExistence type="inferred from homology"/>
<keyword evidence="2" id="KW-0813">Transport</keyword>
<dbReference type="PANTHER" id="PTHR30085">
    <property type="entry name" value="AMINO ACID ABC TRANSPORTER PERMEASE"/>
    <property type="match status" value="1"/>
</dbReference>
<dbReference type="GO" id="GO:0030288">
    <property type="term" value="C:outer membrane-bounded periplasmic space"/>
    <property type="evidence" value="ECO:0007669"/>
    <property type="project" value="TreeGrafter"/>
</dbReference>
<dbReference type="InterPro" id="IPR001638">
    <property type="entry name" value="Solute-binding_3/MltF_N"/>
</dbReference>
<accession>A0A542ER57</accession>